<evidence type="ECO:0000313" key="3">
    <source>
        <dbReference type="Proteomes" id="UP000539146"/>
    </source>
</evidence>
<dbReference type="AlphaFoldDB" id="A0A850DWH3"/>
<keyword evidence="1" id="KW-0472">Membrane</keyword>
<dbReference type="Pfam" id="PF13630">
    <property type="entry name" value="SdpI"/>
    <property type="match status" value="1"/>
</dbReference>
<accession>A0A850DWH3</accession>
<gene>
    <name evidence="2" type="ORF">HP467_06710</name>
</gene>
<name>A0A850DWH3_9MICO</name>
<feature type="transmembrane region" description="Helical" evidence="1">
    <location>
        <begin position="62"/>
        <end position="82"/>
    </location>
</feature>
<feature type="transmembrane region" description="Helical" evidence="1">
    <location>
        <begin position="6"/>
        <end position="24"/>
    </location>
</feature>
<feature type="transmembrane region" description="Helical" evidence="1">
    <location>
        <begin position="88"/>
        <end position="106"/>
    </location>
</feature>
<comment type="caution">
    <text evidence="2">The sequence shown here is derived from an EMBL/GenBank/DDBJ whole genome shotgun (WGS) entry which is preliminary data.</text>
</comment>
<dbReference type="EMBL" id="JABMCG010000093">
    <property type="protein sequence ID" value="NUU27803.1"/>
    <property type="molecule type" value="Genomic_DNA"/>
</dbReference>
<protein>
    <submittedName>
        <fullName evidence="2">SdpI family protein</fullName>
    </submittedName>
</protein>
<sequence length="135" mass="14032">MPGAMVSALVVEIGGAVLVMWLTWRAANGQLGRNDLAGIRTRVTMSSDEAWRTGHRAALPPTLISGAITILCCAVCIVVPALRTPASVIVVSVVLLGGALLSIPVAHRAVDRAELEDRTGLEDAQTDTPAAGRGR</sequence>
<keyword evidence="1" id="KW-0812">Transmembrane</keyword>
<evidence type="ECO:0000313" key="2">
    <source>
        <dbReference type="EMBL" id="NUU27803.1"/>
    </source>
</evidence>
<dbReference type="Proteomes" id="UP000539146">
    <property type="component" value="Unassembled WGS sequence"/>
</dbReference>
<reference evidence="2 3" key="1">
    <citation type="submission" date="2020-05" db="EMBL/GenBank/DDBJ databases">
        <title>Genome Sequencing of Type Strains.</title>
        <authorList>
            <person name="Lemaire J.F."/>
            <person name="Inderbitzin P."/>
            <person name="Gregorio O.A."/>
            <person name="Collins S.B."/>
            <person name="Wespe N."/>
            <person name="Knight-Connoni V."/>
        </authorList>
    </citation>
    <scope>NUCLEOTIDE SEQUENCE [LARGE SCALE GENOMIC DNA]</scope>
    <source>
        <strain evidence="2 3">DSM 20512</strain>
    </source>
</reference>
<evidence type="ECO:0000256" key="1">
    <source>
        <dbReference type="SAM" id="Phobius"/>
    </source>
</evidence>
<proteinExistence type="predicted"/>
<organism evidence="2 3">
    <name type="scientific">Curtobacterium citreum</name>
    <dbReference type="NCBI Taxonomy" id="2036"/>
    <lineage>
        <taxon>Bacteria</taxon>
        <taxon>Bacillati</taxon>
        <taxon>Actinomycetota</taxon>
        <taxon>Actinomycetes</taxon>
        <taxon>Micrococcales</taxon>
        <taxon>Microbacteriaceae</taxon>
        <taxon>Curtobacterium</taxon>
    </lineage>
</organism>
<keyword evidence="1" id="KW-1133">Transmembrane helix</keyword>
<dbReference type="InterPro" id="IPR025962">
    <property type="entry name" value="SdpI/YhfL"/>
</dbReference>
<dbReference type="RefSeq" id="WP_175325650.1">
    <property type="nucleotide sequence ID" value="NZ_BAAAWP010000001.1"/>
</dbReference>